<dbReference type="RefSeq" id="WP_167680655.1">
    <property type="nucleotide sequence ID" value="NZ_JAATWB010000001.1"/>
</dbReference>
<evidence type="ECO:0000313" key="1">
    <source>
        <dbReference type="EMBL" id="NJA87934.1"/>
    </source>
</evidence>
<keyword evidence="2" id="KW-1185">Reference proteome</keyword>
<reference evidence="2" key="1">
    <citation type="submission" date="2020-03" db="EMBL/GenBank/DDBJ databases">
        <title>Whole-genome sequence of the purple nonsulfur bacterium Rhodocyclus tenuis DSM112.</title>
        <authorList>
            <person name="Kyndt J.A."/>
            <person name="Meyer T.E."/>
        </authorList>
    </citation>
    <scope>NUCLEOTIDE SEQUENCE [LARGE SCALE GENOMIC DNA]</scope>
    <source>
        <strain evidence="2">DSM 112</strain>
    </source>
</reference>
<organism evidence="1 2">
    <name type="scientific">Rhodocyclus gracilis</name>
    <dbReference type="NCBI Taxonomy" id="2929842"/>
    <lineage>
        <taxon>Bacteria</taxon>
        <taxon>Pseudomonadati</taxon>
        <taxon>Pseudomonadota</taxon>
        <taxon>Betaproteobacteria</taxon>
        <taxon>Rhodocyclales</taxon>
        <taxon>Rhodocyclaceae</taxon>
        <taxon>Rhodocyclus</taxon>
    </lineage>
</organism>
<comment type="caution">
    <text evidence="1">The sequence shown here is derived from an EMBL/GenBank/DDBJ whole genome shotgun (WGS) entry which is preliminary data.</text>
</comment>
<dbReference type="Proteomes" id="UP000720344">
    <property type="component" value="Unassembled WGS sequence"/>
</dbReference>
<sequence length="215" mass="22287">MAMPTWPIRRDALTFRRLPRGFCFRFNVLAGEQGALGLPLQGGYTGCAMNLPRTFCLPRLPRLPRFAVAVAPLRRPSAGRAFALSLLAILLVARGVVLPSSLPSLPASSPIHVAVQMVRGASAAQAGEHAACAQALSKDAAIGSAQVPNMANAASDGRASTNGKACQFHCDLAGAPLLLPAPLVVDAGARSESPVSRPVSVLAWLAPPDHPPPIA</sequence>
<accession>A0ABX0WHF9</accession>
<evidence type="ECO:0008006" key="3">
    <source>
        <dbReference type="Google" id="ProtNLM"/>
    </source>
</evidence>
<evidence type="ECO:0000313" key="2">
    <source>
        <dbReference type="Proteomes" id="UP000720344"/>
    </source>
</evidence>
<protein>
    <recommendedName>
        <fullName evidence="3">DUF2946 domain-containing protein</fullName>
    </recommendedName>
</protein>
<gene>
    <name evidence="1" type="ORF">HCX48_01665</name>
</gene>
<name>A0ABX0WHF9_9RHOO</name>
<proteinExistence type="predicted"/>
<dbReference type="EMBL" id="JAATWB010000001">
    <property type="protein sequence ID" value="NJA87934.1"/>
    <property type="molecule type" value="Genomic_DNA"/>
</dbReference>